<evidence type="ECO:0000256" key="1">
    <source>
        <dbReference type="ARBA" id="ARBA00000085"/>
    </source>
</evidence>
<evidence type="ECO:0000313" key="15">
    <source>
        <dbReference type="EMBL" id="SCY84777.1"/>
    </source>
</evidence>
<feature type="domain" description="Response regulatory" evidence="14">
    <location>
        <begin position="587"/>
        <end position="706"/>
    </location>
</feature>
<sequence>MGSIPMPSGACESNDPSTSLLPSEGRGSLLLYDLDTEAESFVMSALRTRGLEERITTLYRCTTPGEADAASSACHNLVAVVARQGAPGVEEVVACLRNVPSHAAVHLFYLLDTPGQAAPTGPFVRAVACSGTEASEAVGIWMEEALCMGHLDSENRALCEEVDEKVRERTLELRQAVERLKFFAERAESANRAKSAFLANMSHEIRTPMNGVVGMTELLLGTRLGAEQLEYVNIIRSSATSLVTIINAILDYSKVEAGKLDLENISFDLRSAVEDVMDLISVRAAKKHVGLDGAVDDGVPSLLAGDPVRLKQVLTNLMDNAVKFTGKGAVSLSITPESLGAEQVVLRFEVADTGIGICEEEVEELFTPFTQQDVSVTRKYGGTGLGLSICKQIVAMMGGEIGAKRREGGGALFWFTAAFSRGQAGARPYPVPDRLRQGKYLVVAESLPTRKSVRNLLESAELRCEEALNGYHALEILRAGGSVRAVSLVIIDCELSIMKPGELAQRVKERCGDAIPLLLLTRRGKAPELDGLESAGFHAMVAKPVKTKGLLDGLAVAMASATPGDNPDSAGGKGTEETDEGSIPDNPILVVEDNPTNRLVAQKFLSKLGLNADVAENGSDAVALLKKKRYELVLMDVQMPEMDGLAATRLIRDPASGVKDTRVPVVAMTAHAMKEDSDRCLEAGMDDYISKPISINALREVINRFMTDTVQPVR</sequence>
<protein>
    <recommendedName>
        <fullName evidence="10">Sensory/regulatory protein RpfC</fullName>
        <ecNumber evidence="2">2.7.13.3</ecNumber>
    </recommendedName>
</protein>
<keyword evidence="16" id="KW-1185">Reference proteome</keyword>
<feature type="region of interest" description="Disordered" evidence="12">
    <location>
        <begin position="1"/>
        <end position="20"/>
    </location>
</feature>
<keyword evidence="8" id="KW-0902">Two-component regulatory system</keyword>
<dbReference type="Pfam" id="PF00512">
    <property type="entry name" value="HisKA"/>
    <property type="match status" value="1"/>
</dbReference>
<feature type="modified residue" description="4-aspartylphosphate" evidence="11">
    <location>
        <position position="492"/>
    </location>
</feature>
<evidence type="ECO:0000256" key="4">
    <source>
        <dbReference type="ARBA" id="ARBA00022679"/>
    </source>
</evidence>
<dbReference type="PANTHER" id="PTHR45339:SF3">
    <property type="entry name" value="HISTIDINE KINASE"/>
    <property type="match status" value="1"/>
</dbReference>
<dbReference type="InterPro" id="IPR003661">
    <property type="entry name" value="HisK_dim/P_dom"/>
</dbReference>
<evidence type="ECO:0000259" key="13">
    <source>
        <dbReference type="PROSITE" id="PS50109"/>
    </source>
</evidence>
<dbReference type="Pfam" id="PF02518">
    <property type="entry name" value="HATPase_c"/>
    <property type="match status" value="1"/>
</dbReference>
<evidence type="ECO:0000256" key="7">
    <source>
        <dbReference type="ARBA" id="ARBA00022840"/>
    </source>
</evidence>
<evidence type="ECO:0000256" key="6">
    <source>
        <dbReference type="ARBA" id="ARBA00022777"/>
    </source>
</evidence>
<dbReference type="InterPro" id="IPR036097">
    <property type="entry name" value="HisK_dim/P_sf"/>
</dbReference>
<comment type="catalytic activity">
    <reaction evidence="1">
        <text>ATP + protein L-histidine = ADP + protein N-phospho-L-histidine.</text>
        <dbReference type="EC" id="2.7.13.3"/>
    </reaction>
</comment>
<dbReference type="AlphaFoldDB" id="A0A1G5J974"/>
<dbReference type="SUPFAM" id="SSF55874">
    <property type="entry name" value="ATPase domain of HSP90 chaperone/DNA topoisomerase II/histidine kinase"/>
    <property type="match status" value="1"/>
</dbReference>
<keyword evidence="3 11" id="KW-0597">Phosphoprotein</keyword>
<evidence type="ECO:0000259" key="14">
    <source>
        <dbReference type="PROSITE" id="PS50110"/>
    </source>
</evidence>
<dbReference type="FunFam" id="1.10.287.130:FF:000002">
    <property type="entry name" value="Two-component osmosensing histidine kinase"/>
    <property type="match status" value="1"/>
</dbReference>
<evidence type="ECO:0000256" key="11">
    <source>
        <dbReference type="PROSITE-ProRule" id="PRU00169"/>
    </source>
</evidence>
<dbReference type="InterPro" id="IPR003594">
    <property type="entry name" value="HATPase_dom"/>
</dbReference>
<dbReference type="CDD" id="cd17546">
    <property type="entry name" value="REC_hyHK_CKI1_RcsC-like"/>
    <property type="match status" value="1"/>
</dbReference>
<dbReference type="SMART" id="SM00387">
    <property type="entry name" value="HATPase_c"/>
    <property type="match status" value="1"/>
</dbReference>
<accession>A0A1G5J974</accession>
<feature type="region of interest" description="Disordered" evidence="12">
    <location>
        <begin position="561"/>
        <end position="587"/>
    </location>
</feature>
<dbReference type="Pfam" id="PF00072">
    <property type="entry name" value="Response_reg"/>
    <property type="match status" value="2"/>
</dbReference>
<dbReference type="Gene3D" id="3.40.50.2300">
    <property type="match status" value="2"/>
</dbReference>
<evidence type="ECO:0000313" key="16">
    <source>
        <dbReference type="Proteomes" id="UP000198870"/>
    </source>
</evidence>
<dbReference type="GO" id="GO:0000155">
    <property type="term" value="F:phosphorelay sensor kinase activity"/>
    <property type="evidence" value="ECO:0007669"/>
    <property type="project" value="InterPro"/>
</dbReference>
<feature type="domain" description="Response regulatory" evidence="14">
    <location>
        <begin position="439"/>
        <end position="558"/>
    </location>
</feature>
<evidence type="ECO:0000256" key="5">
    <source>
        <dbReference type="ARBA" id="ARBA00022741"/>
    </source>
</evidence>
<dbReference type="SMART" id="SM00388">
    <property type="entry name" value="HisKA"/>
    <property type="match status" value="1"/>
</dbReference>
<dbReference type="SUPFAM" id="SSF52172">
    <property type="entry name" value="CheY-like"/>
    <property type="match status" value="2"/>
</dbReference>
<comment type="subunit">
    <text evidence="9">At low DSF concentrations, interacts with RpfF.</text>
</comment>
<dbReference type="InterPro" id="IPR004358">
    <property type="entry name" value="Sig_transdc_His_kin-like_C"/>
</dbReference>
<dbReference type="SMART" id="SM00448">
    <property type="entry name" value="REC"/>
    <property type="match status" value="2"/>
</dbReference>
<dbReference type="InterPro" id="IPR036890">
    <property type="entry name" value="HATPase_C_sf"/>
</dbReference>
<evidence type="ECO:0000256" key="3">
    <source>
        <dbReference type="ARBA" id="ARBA00022553"/>
    </source>
</evidence>
<proteinExistence type="predicted"/>
<keyword evidence="7" id="KW-0067">ATP-binding</keyword>
<dbReference type="GO" id="GO:0005524">
    <property type="term" value="F:ATP binding"/>
    <property type="evidence" value="ECO:0007669"/>
    <property type="project" value="UniProtKB-KW"/>
</dbReference>
<gene>
    <name evidence="15" type="ORF">SAMN05216233_12649</name>
</gene>
<dbReference type="SUPFAM" id="SSF47384">
    <property type="entry name" value="Homodimeric domain of signal transducing histidine kinase"/>
    <property type="match status" value="1"/>
</dbReference>
<keyword evidence="5" id="KW-0547">Nucleotide-binding</keyword>
<dbReference type="InterPro" id="IPR011006">
    <property type="entry name" value="CheY-like_superfamily"/>
</dbReference>
<dbReference type="PANTHER" id="PTHR45339">
    <property type="entry name" value="HYBRID SIGNAL TRANSDUCTION HISTIDINE KINASE J"/>
    <property type="match status" value="1"/>
</dbReference>
<dbReference type="EC" id="2.7.13.3" evidence="2"/>
<dbReference type="InterPro" id="IPR005467">
    <property type="entry name" value="His_kinase_dom"/>
</dbReference>
<dbReference type="Gene3D" id="3.30.565.10">
    <property type="entry name" value="Histidine kinase-like ATPase, C-terminal domain"/>
    <property type="match status" value="1"/>
</dbReference>
<evidence type="ECO:0000256" key="8">
    <source>
        <dbReference type="ARBA" id="ARBA00023012"/>
    </source>
</evidence>
<dbReference type="PRINTS" id="PR00344">
    <property type="entry name" value="BCTRLSENSOR"/>
</dbReference>
<dbReference type="CDD" id="cd16922">
    <property type="entry name" value="HATPase_EvgS-ArcB-TorS-like"/>
    <property type="match status" value="1"/>
</dbReference>
<feature type="modified residue" description="4-aspartylphosphate" evidence="11">
    <location>
        <position position="636"/>
    </location>
</feature>
<dbReference type="PROSITE" id="PS50109">
    <property type="entry name" value="HIS_KIN"/>
    <property type="match status" value="1"/>
</dbReference>
<evidence type="ECO:0000256" key="10">
    <source>
        <dbReference type="ARBA" id="ARBA00068150"/>
    </source>
</evidence>
<dbReference type="RefSeq" id="WP_175470045.1">
    <property type="nucleotide sequence ID" value="NZ_FMUX01000026.1"/>
</dbReference>
<evidence type="ECO:0000256" key="2">
    <source>
        <dbReference type="ARBA" id="ARBA00012438"/>
    </source>
</evidence>
<name>A0A1G5J974_9BACT</name>
<evidence type="ECO:0000256" key="9">
    <source>
        <dbReference type="ARBA" id="ARBA00064003"/>
    </source>
</evidence>
<dbReference type="InterPro" id="IPR001789">
    <property type="entry name" value="Sig_transdc_resp-reg_receiver"/>
</dbReference>
<keyword evidence="6 15" id="KW-0418">Kinase</keyword>
<organism evidence="15 16">
    <name type="scientific">Desulfoluna spongiiphila</name>
    <dbReference type="NCBI Taxonomy" id="419481"/>
    <lineage>
        <taxon>Bacteria</taxon>
        <taxon>Pseudomonadati</taxon>
        <taxon>Thermodesulfobacteriota</taxon>
        <taxon>Desulfobacteria</taxon>
        <taxon>Desulfobacterales</taxon>
        <taxon>Desulfolunaceae</taxon>
        <taxon>Desulfoluna</taxon>
    </lineage>
</organism>
<keyword evidence="4" id="KW-0808">Transferase</keyword>
<dbReference type="FunFam" id="3.30.565.10:FF:000010">
    <property type="entry name" value="Sensor histidine kinase RcsC"/>
    <property type="match status" value="1"/>
</dbReference>
<dbReference type="Gene3D" id="1.10.287.130">
    <property type="match status" value="1"/>
</dbReference>
<dbReference type="STRING" id="419481.SAMN05216233_12649"/>
<feature type="domain" description="Histidine kinase" evidence="13">
    <location>
        <begin position="200"/>
        <end position="421"/>
    </location>
</feature>
<dbReference type="CDD" id="cd00082">
    <property type="entry name" value="HisKA"/>
    <property type="match status" value="1"/>
</dbReference>
<dbReference type="EMBL" id="FMUX01000026">
    <property type="protein sequence ID" value="SCY84777.1"/>
    <property type="molecule type" value="Genomic_DNA"/>
</dbReference>
<evidence type="ECO:0000256" key="12">
    <source>
        <dbReference type="SAM" id="MobiDB-lite"/>
    </source>
</evidence>
<dbReference type="Proteomes" id="UP000198870">
    <property type="component" value="Unassembled WGS sequence"/>
</dbReference>
<dbReference type="PROSITE" id="PS50110">
    <property type="entry name" value="RESPONSE_REGULATORY"/>
    <property type="match status" value="2"/>
</dbReference>
<reference evidence="15 16" key="1">
    <citation type="submission" date="2016-10" db="EMBL/GenBank/DDBJ databases">
        <authorList>
            <person name="de Groot N.N."/>
        </authorList>
    </citation>
    <scope>NUCLEOTIDE SEQUENCE [LARGE SCALE GENOMIC DNA]</scope>
    <source>
        <strain evidence="15 16">AA1</strain>
    </source>
</reference>